<proteinExistence type="predicted"/>
<protein>
    <recommendedName>
        <fullName evidence="3">MazG nucleotide pyrophosphohydrolase domain protein</fullName>
    </recommendedName>
</protein>
<evidence type="ECO:0000313" key="2">
    <source>
        <dbReference type="Proteomes" id="UP000766986"/>
    </source>
</evidence>
<dbReference type="EMBL" id="JACLYZ010000006">
    <property type="protein sequence ID" value="MBM6734425.1"/>
    <property type="molecule type" value="Genomic_DNA"/>
</dbReference>
<evidence type="ECO:0008006" key="3">
    <source>
        <dbReference type="Google" id="ProtNLM"/>
    </source>
</evidence>
<reference evidence="1 2" key="1">
    <citation type="journal article" date="2021" name="Sci. Rep.">
        <title>The distribution of antibiotic resistance genes in chicken gut microbiota commensals.</title>
        <authorList>
            <person name="Juricova H."/>
            <person name="Matiasovicova J."/>
            <person name="Kubasova T."/>
            <person name="Cejkova D."/>
            <person name="Rychlik I."/>
        </authorList>
    </citation>
    <scope>NUCLEOTIDE SEQUENCE [LARGE SCALE GENOMIC DNA]</scope>
    <source>
        <strain evidence="1 2">An772</strain>
    </source>
</reference>
<organism evidence="1 2">
    <name type="scientific">Mediterranea massiliensis</name>
    <dbReference type="NCBI Taxonomy" id="1841865"/>
    <lineage>
        <taxon>Bacteria</taxon>
        <taxon>Pseudomonadati</taxon>
        <taxon>Bacteroidota</taxon>
        <taxon>Bacteroidia</taxon>
        <taxon>Bacteroidales</taxon>
        <taxon>Bacteroidaceae</taxon>
        <taxon>Mediterranea</taxon>
    </lineage>
</organism>
<dbReference type="RefSeq" id="WP_205094856.1">
    <property type="nucleotide sequence ID" value="NZ_JACLYZ010000006.1"/>
</dbReference>
<dbReference type="Gene3D" id="1.10.287.1080">
    <property type="entry name" value="MazG-like"/>
    <property type="match status" value="1"/>
</dbReference>
<comment type="caution">
    <text evidence="1">The sequence shown here is derived from an EMBL/GenBank/DDBJ whole genome shotgun (WGS) entry which is preliminary data.</text>
</comment>
<dbReference type="Proteomes" id="UP000766986">
    <property type="component" value="Unassembled WGS sequence"/>
</dbReference>
<keyword evidence="2" id="KW-1185">Reference proteome</keyword>
<evidence type="ECO:0000313" key="1">
    <source>
        <dbReference type="EMBL" id="MBM6734425.1"/>
    </source>
</evidence>
<gene>
    <name evidence="1" type="ORF">H7U35_04165</name>
</gene>
<sequence>MNMIEWNKLREKAHANSVRHGFWENSPSDQHFLCLVISELMEAVEADRKGDYAGKDMKKLFEDDLASGEDFKGLFESHLKDTVEDELADAAIRLLDLAGAHNLNLNTLCIQHVVTPRKTFTENIFAIVKDLVNYRYSQEEQINYALHQIRRLSEILKINLKWHIEQKMLYNESREVKHGKKY</sequence>
<accession>A0ABS2DYH8</accession>
<name>A0ABS2DYH8_9BACT</name>